<keyword evidence="3" id="KW-0472">Membrane</keyword>
<organism evidence="5 6">
    <name type="scientific">Enterococcus raffinosus</name>
    <dbReference type="NCBI Taxonomy" id="71452"/>
    <lineage>
        <taxon>Bacteria</taxon>
        <taxon>Bacillati</taxon>
        <taxon>Bacillota</taxon>
        <taxon>Bacilli</taxon>
        <taxon>Lactobacillales</taxon>
        <taxon>Enterococcaceae</taxon>
        <taxon>Enterococcus</taxon>
    </lineage>
</organism>
<dbReference type="SUPFAM" id="SSF55729">
    <property type="entry name" value="Acyl-CoA N-acyltransferases (Nat)"/>
    <property type="match status" value="1"/>
</dbReference>
<dbReference type="PANTHER" id="PTHR12715:SF4">
    <property type="entry name" value="EAMA DOMAIN-CONTAINING PROTEIN"/>
    <property type="match status" value="1"/>
</dbReference>
<proteinExistence type="inferred from homology"/>
<evidence type="ECO:0000313" key="6">
    <source>
        <dbReference type="Proteomes" id="UP001249240"/>
    </source>
</evidence>
<evidence type="ECO:0000259" key="4">
    <source>
        <dbReference type="PROSITE" id="PS51186"/>
    </source>
</evidence>
<gene>
    <name evidence="5" type="ORF">P7D78_15685</name>
</gene>
<dbReference type="Gene3D" id="3.40.630.30">
    <property type="match status" value="1"/>
</dbReference>
<comment type="subcellular location">
    <subcellularLocation>
        <location evidence="1">Endomembrane system</location>
        <topology evidence="1">Multi-pass membrane protein</topology>
    </subcellularLocation>
</comment>
<dbReference type="SUPFAM" id="SSF103481">
    <property type="entry name" value="Multidrug resistance efflux transporter EmrE"/>
    <property type="match status" value="1"/>
</dbReference>
<dbReference type="AlphaFoldDB" id="A0AAW8SXK1"/>
<dbReference type="EMBL" id="JARPXM010000019">
    <property type="protein sequence ID" value="MDT2539578.1"/>
    <property type="molecule type" value="Genomic_DNA"/>
</dbReference>
<accession>A0AAW8SXK1</accession>
<feature type="non-terminal residue" evidence="5">
    <location>
        <position position="1"/>
    </location>
</feature>
<dbReference type="InterPro" id="IPR000620">
    <property type="entry name" value="EamA_dom"/>
</dbReference>
<evidence type="ECO:0000313" key="5">
    <source>
        <dbReference type="EMBL" id="MDT2539578.1"/>
    </source>
</evidence>
<dbReference type="GO" id="GO:0016747">
    <property type="term" value="F:acyltransferase activity, transferring groups other than amino-acyl groups"/>
    <property type="evidence" value="ECO:0007669"/>
    <property type="project" value="InterPro"/>
</dbReference>
<dbReference type="Proteomes" id="UP001249240">
    <property type="component" value="Unassembled WGS sequence"/>
</dbReference>
<dbReference type="InterPro" id="IPR037185">
    <property type="entry name" value="EmrE-like"/>
</dbReference>
<dbReference type="InterPro" id="IPR016181">
    <property type="entry name" value="Acyl_CoA_acyltransferase"/>
</dbReference>
<comment type="caution">
    <text evidence="5">The sequence shown here is derived from an EMBL/GenBank/DDBJ whole genome shotgun (WGS) entry which is preliminary data.</text>
</comment>
<dbReference type="Pfam" id="PF00892">
    <property type="entry name" value="EamA"/>
    <property type="match status" value="1"/>
</dbReference>
<keyword evidence="3" id="KW-1133">Transmembrane helix</keyword>
<comment type="similarity">
    <text evidence="2">Belongs to the EamA transporter family.</text>
</comment>
<feature type="domain" description="N-acetyltransferase" evidence="4">
    <location>
        <begin position="117"/>
        <end position="276"/>
    </location>
</feature>
<reference evidence="5" key="1">
    <citation type="submission" date="2023-03" db="EMBL/GenBank/DDBJ databases">
        <authorList>
            <person name="Shen W."/>
            <person name="Cai J."/>
        </authorList>
    </citation>
    <scope>NUCLEOTIDE SEQUENCE</scope>
    <source>
        <strain evidence="5">B646-2</strain>
    </source>
</reference>
<evidence type="ECO:0000256" key="3">
    <source>
        <dbReference type="SAM" id="Phobius"/>
    </source>
</evidence>
<dbReference type="InterPro" id="IPR000182">
    <property type="entry name" value="GNAT_dom"/>
</dbReference>
<name>A0AAW8SXK1_9ENTE</name>
<dbReference type="InterPro" id="IPR052756">
    <property type="entry name" value="Alkyne_AA_exporter"/>
</dbReference>
<keyword evidence="3" id="KW-0812">Transmembrane</keyword>
<dbReference type="RefSeq" id="WP_311807421.1">
    <property type="nucleotide sequence ID" value="NZ_JARPXM010000019.1"/>
</dbReference>
<dbReference type="PROSITE" id="PS51186">
    <property type="entry name" value="GNAT"/>
    <property type="match status" value="1"/>
</dbReference>
<feature type="transmembrane region" description="Helical" evidence="3">
    <location>
        <begin position="66"/>
        <end position="85"/>
    </location>
</feature>
<evidence type="ECO:0000256" key="1">
    <source>
        <dbReference type="ARBA" id="ARBA00004127"/>
    </source>
</evidence>
<protein>
    <submittedName>
        <fullName evidence="5">DMT family transporter</fullName>
    </submittedName>
</protein>
<dbReference type="Gene3D" id="1.10.3730.20">
    <property type="match status" value="1"/>
</dbReference>
<evidence type="ECO:0000256" key="2">
    <source>
        <dbReference type="ARBA" id="ARBA00007362"/>
    </source>
</evidence>
<feature type="transmembrane region" description="Helical" evidence="3">
    <location>
        <begin position="35"/>
        <end position="54"/>
    </location>
</feature>
<sequence length="290" mass="32609">GRLSTMMSIFSGTMMLAIFLPKTINEVPALTLNSILLILIMGIFSSAVAYVSWTKAFEVAENAASVSNYTYITPLLTTVLGLAIAKESLNLSKVFGGLIILSGLLLFNSGQLFSKKVEIRRLKMEELEEAARVIRESFATVADEFGLTCDNCPTNGAFTEAKHLRSDLENGNQLFGVFFGRKMIVFFELVYKENQQATLDKVGIIPVERENKYGEFILNNARRIAQNDQMKQINIGIIKENNRLKEWYQRNGYQIVCSENFSHLLFEVLYLQLDIIEEIDNGQAECGQSN</sequence>
<dbReference type="PANTHER" id="PTHR12715">
    <property type="entry name" value="TRANSPORTER, DRUG/METABOLITE EXPORTER FAMILY"/>
    <property type="match status" value="1"/>
</dbReference>
<feature type="transmembrane region" description="Helical" evidence="3">
    <location>
        <begin position="91"/>
        <end position="114"/>
    </location>
</feature>
<dbReference type="GO" id="GO:0016020">
    <property type="term" value="C:membrane"/>
    <property type="evidence" value="ECO:0007669"/>
    <property type="project" value="InterPro"/>
</dbReference>